<dbReference type="Gramene" id="OMERI06G17550.1">
    <property type="protein sequence ID" value="OMERI06G17550.1"/>
    <property type="gene ID" value="OMERI06G17550"/>
</dbReference>
<evidence type="ECO:0000313" key="1">
    <source>
        <dbReference type="EnsemblPlants" id="OMERI06G17550.1"/>
    </source>
</evidence>
<reference evidence="1" key="1">
    <citation type="submission" date="2015-04" db="UniProtKB">
        <authorList>
            <consortium name="EnsemblPlants"/>
        </authorList>
    </citation>
    <scope>IDENTIFICATION</scope>
</reference>
<reference evidence="1" key="2">
    <citation type="submission" date="2018-05" db="EMBL/GenBank/DDBJ databases">
        <title>OmerRS3 (Oryza meridionalis Reference Sequence Version 3).</title>
        <authorList>
            <person name="Zhang J."/>
            <person name="Kudrna D."/>
            <person name="Lee S."/>
            <person name="Talag J."/>
            <person name="Welchert J."/>
            <person name="Wing R.A."/>
        </authorList>
    </citation>
    <scope>NUCLEOTIDE SEQUENCE [LARGE SCALE GENOMIC DNA]</scope>
    <source>
        <strain evidence="1">cv. OR44</strain>
    </source>
</reference>
<organism evidence="1">
    <name type="scientific">Oryza meridionalis</name>
    <dbReference type="NCBI Taxonomy" id="40149"/>
    <lineage>
        <taxon>Eukaryota</taxon>
        <taxon>Viridiplantae</taxon>
        <taxon>Streptophyta</taxon>
        <taxon>Embryophyta</taxon>
        <taxon>Tracheophyta</taxon>
        <taxon>Spermatophyta</taxon>
        <taxon>Magnoliopsida</taxon>
        <taxon>Liliopsida</taxon>
        <taxon>Poales</taxon>
        <taxon>Poaceae</taxon>
        <taxon>BOP clade</taxon>
        <taxon>Oryzoideae</taxon>
        <taxon>Oryzeae</taxon>
        <taxon>Oryzinae</taxon>
        <taxon>Oryza</taxon>
    </lineage>
</organism>
<keyword evidence="2" id="KW-1185">Reference proteome</keyword>
<dbReference type="Proteomes" id="UP000008021">
    <property type="component" value="Chromosome 6"/>
</dbReference>
<sequence length="157" mass="17201">MVQAHTIWDGLGRSIEMDRKGGLRISTGYGGYRHEGAKDAMHGDSKKSELHLLTHGGQPLGVFDGTVARHATVTSLVPTTKPPTDRERVTVLVSRFRGATSSAGLLDTLHELRDMAAESGRNRNLLTAVPGTVEYWSDRLRNSKDSHVGTIHFLLME</sequence>
<evidence type="ECO:0000313" key="2">
    <source>
        <dbReference type="Proteomes" id="UP000008021"/>
    </source>
</evidence>
<dbReference type="EnsemblPlants" id="OMERI06G17550.1">
    <property type="protein sequence ID" value="OMERI06G17550.1"/>
    <property type="gene ID" value="OMERI06G17550"/>
</dbReference>
<name>A0A0E0E2D9_9ORYZ</name>
<dbReference type="AlphaFoldDB" id="A0A0E0E2D9"/>
<proteinExistence type="predicted"/>
<dbReference type="HOGENOM" id="CLU_138197_0_0_1"/>
<protein>
    <submittedName>
        <fullName evidence="1">Uncharacterized protein</fullName>
    </submittedName>
</protein>
<accession>A0A0E0E2D9</accession>